<organism evidence="2 3">
    <name type="scientific">Zizania palustris</name>
    <name type="common">Northern wild rice</name>
    <dbReference type="NCBI Taxonomy" id="103762"/>
    <lineage>
        <taxon>Eukaryota</taxon>
        <taxon>Viridiplantae</taxon>
        <taxon>Streptophyta</taxon>
        <taxon>Embryophyta</taxon>
        <taxon>Tracheophyta</taxon>
        <taxon>Spermatophyta</taxon>
        <taxon>Magnoliopsida</taxon>
        <taxon>Liliopsida</taxon>
        <taxon>Poales</taxon>
        <taxon>Poaceae</taxon>
        <taxon>BOP clade</taxon>
        <taxon>Oryzoideae</taxon>
        <taxon>Oryzeae</taxon>
        <taxon>Zizaniinae</taxon>
        <taxon>Zizania</taxon>
    </lineage>
</organism>
<comment type="caution">
    <text evidence="2">The sequence shown here is derived from an EMBL/GenBank/DDBJ whole genome shotgun (WGS) entry which is preliminary data.</text>
</comment>
<reference evidence="2" key="2">
    <citation type="submission" date="2021-02" db="EMBL/GenBank/DDBJ databases">
        <authorList>
            <person name="Kimball J.A."/>
            <person name="Haas M.W."/>
            <person name="Macchietto M."/>
            <person name="Kono T."/>
            <person name="Duquette J."/>
            <person name="Shao M."/>
        </authorList>
    </citation>
    <scope>NUCLEOTIDE SEQUENCE</scope>
    <source>
        <tissue evidence="2">Fresh leaf tissue</tissue>
    </source>
</reference>
<dbReference type="EMBL" id="JAAALK010000082">
    <property type="protein sequence ID" value="KAG8088384.1"/>
    <property type="molecule type" value="Genomic_DNA"/>
</dbReference>
<gene>
    <name evidence="2" type="ORF">GUJ93_ZPchr0010g7689</name>
</gene>
<keyword evidence="3" id="KW-1185">Reference proteome</keyword>
<reference evidence="2" key="1">
    <citation type="journal article" date="2021" name="bioRxiv">
        <title>Whole Genome Assembly and Annotation of Northern Wild Rice, Zizania palustris L., Supports a Whole Genome Duplication in the Zizania Genus.</title>
        <authorList>
            <person name="Haas M."/>
            <person name="Kono T."/>
            <person name="Macchietto M."/>
            <person name="Millas R."/>
            <person name="McGilp L."/>
            <person name="Shao M."/>
            <person name="Duquette J."/>
            <person name="Hirsch C.N."/>
            <person name="Kimball J."/>
        </authorList>
    </citation>
    <scope>NUCLEOTIDE SEQUENCE</scope>
    <source>
        <tissue evidence="2">Fresh leaf tissue</tissue>
    </source>
</reference>
<dbReference type="AlphaFoldDB" id="A0A8J5WF47"/>
<dbReference type="Proteomes" id="UP000729402">
    <property type="component" value="Unassembled WGS sequence"/>
</dbReference>
<protein>
    <submittedName>
        <fullName evidence="2">Uncharacterized protein</fullName>
    </submittedName>
</protein>
<sequence>MPKFDSWQLNSLTTRPHERHWKKKLMFSRFSWMSRTMLEMTIAVVEQSIKTIETTLGEAKKKTIEVVDEANTSNKKRPISAPAREGTIG</sequence>
<proteinExistence type="predicted"/>
<evidence type="ECO:0000313" key="3">
    <source>
        <dbReference type="Proteomes" id="UP000729402"/>
    </source>
</evidence>
<feature type="region of interest" description="Disordered" evidence="1">
    <location>
        <begin position="70"/>
        <end position="89"/>
    </location>
</feature>
<accession>A0A8J5WF47</accession>
<name>A0A8J5WF47_ZIZPA</name>
<evidence type="ECO:0000256" key="1">
    <source>
        <dbReference type="SAM" id="MobiDB-lite"/>
    </source>
</evidence>
<evidence type="ECO:0000313" key="2">
    <source>
        <dbReference type="EMBL" id="KAG8088384.1"/>
    </source>
</evidence>